<keyword evidence="2" id="KW-0732">Signal</keyword>
<dbReference type="PROSITE" id="PS51257">
    <property type="entry name" value="PROKAR_LIPOPROTEIN"/>
    <property type="match status" value="1"/>
</dbReference>
<dbReference type="Proteomes" id="UP001071478">
    <property type="component" value="Unassembled WGS sequence"/>
</dbReference>
<accession>A0A9Q4GL20</accession>
<reference evidence="3" key="1">
    <citation type="submission" date="2022-11" db="EMBL/GenBank/DDBJ databases">
        <title>Corynebacterium sp. isolated from Penguins.</title>
        <authorList>
            <person name="Sedlar K."/>
            <person name="Svec P."/>
        </authorList>
    </citation>
    <scope>NUCLEOTIDE SEQUENCE</scope>
    <source>
        <strain evidence="3">P7374</strain>
    </source>
</reference>
<gene>
    <name evidence="3" type="ORF">OS129_07775</name>
</gene>
<evidence type="ECO:0000256" key="1">
    <source>
        <dbReference type="SAM" id="MobiDB-lite"/>
    </source>
</evidence>
<evidence type="ECO:0000313" key="3">
    <source>
        <dbReference type="EMBL" id="MCX7468772.1"/>
    </source>
</evidence>
<evidence type="ECO:0008006" key="5">
    <source>
        <dbReference type="Google" id="ProtNLM"/>
    </source>
</evidence>
<sequence length="180" mass="18670">MTTRTRSLAALAAAALALAACSPPHEVPTDERVVTAGELSSPASIEMDETTAMTTSPAHSGSAHDSTSETSSTTTTSGTAEPETLPGVINCVSAPTQRPSTLNLACSGNDDRLVDIVWTRWDEEQAVGTASRVTNTCEPNCAEGEEKTVLDVDVVLSLPRNTPQGPAFTQITVDGETVAL</sequence>
<name>A0A9Q4GL20_9CORY</name>
<evidence type="ECO:0000313" key="4">
    <source>
        <dbReference type="Proteomes" id="UP001071478"/>
    </source>
</evidence>
<protein>
    <recommendedName>
        <fullName evidence="5">Secreted protein</fullName>
    </recommendedName>
</protein>
<feature type="region of interest" description="Disordered" evidence="1">
    <location>
        <begin position="51"/>
        <end position="86"/>
    </location>
</feature>
<organism evidence="3 4">
    <name type="scientific">Corynebacterium pygosceleis</name>
    <dbReference type="NCBI Taxonomy" id="2800406"/>
    <lineage>
        <taxon>Bacteria</taxon>
        <taxon>Bacillati</taxon>
        <taxon>Actinomycetota</taxon>
        <taxon>Actinomycetes</taxon>
        <taxon>Mycobacteriales</taxon>
        <taxon>Corynebacteriaceae</taxon>
        <taxon>Corynebacterium</taxon>
    </lineage>
</organism>
<comment type="caution">
    <text evidence="3">The sequence shown here is derived from an EMBL/GenBank/DDBJ whole genome shotgun (WGS) entry which is preliminary data.</text>
</comment>
<feature type="chain" id="PRO_5040427751" description="Secreted protein" evidence="2">
    <location>
        <begin position="20"/>
        <end position="180"/>
    </location>
</feature>
<dbReference type="EMBL" id="JAPMKU010000003">
    <property type="protein sequence ID" value="MCX7468772.1"/>
    <property type="molecule type" value="Genomic_DNA"/>
</dbReference>
<feature type="compositionally biased region" description="Low complexity" evidence="1">
    <location>
        <begin position="60"/>
        <end position="81"/>
    </location>
</feature>
<feature type="signal peptide" evidence="2">
    <location>
        <begin position="1"/>
        <end position="19"/>
    </location>
</feature>
<proteinExistence type="predicted"/>
<dbReference type="RefSeq" id="WP_200251142.1">
    <property type="nucleotide sequence ID" value="NZ_JAENIQ020000003.1"/>
</dbReference>
<dbReference type="AlphaFoldDB" id="A0A9Q4GL20"/>
<evidence type="ECO:0000256" key="2">
    <source>
        <dbReference type="SAM" id="SignalP"/>
    </source>
</evidence>